<feature type="region of interest" description="Disordered" evidence="1">
    <location>
        <begin position="1"/>
        <end position="22"/>
    </location>
</feature>
<dbReference type="EMBL" id="SRLO01000126">
    <property type="protein sequence ID" value="TNN73343.1"/>
    <property type="molecule type" value="Genomic_DNA"/>
</dbReference>
<protein>
    <submittedName>
        <fullName evidence="2">Uncharacterized protein</fullName>
    </submittedName>
</protein>
<comment type="caution">
    <text evidence="2">The sequence shown here is derived from an EMBL/GenBank/DDBJ whole genome shotgun (WGS) entry which is preliminary data.</text>
</comment>
<proteinExistence type="predicted"/>
<organism evidence="2 3">
    <name type="scientific">Liparis tanakae</name>
    <name type="common">Tanaka's snailfish</name>
    <dbReference type="NCBI Taxonomy" id="230148"/>
    <lineage>
        <taxon>Eukaryota</taxon>
        <taxon>Metazoa</taxon>
        <taxon>Chordata</taxon>
        <taxon>Craniata</taxon>
        <taxon>Vertebrata</taxon>
        <taxon>Euteleostomi</taxon>
        <taxon>Actinopterygii</taxon>
        <taxon>Neopterygii</taxon>
        <taxon>Teleostei</taxon>
        <taxon>Neoteleostei</taxon>
        <taxon>Acanthomorphata</taxon>
        <taxon>Eupercaria</taxon>
        <taxon>Perciformes</taxon>
        <taxon>Cottioidei</taxon>
        <taxon>Cottales</taxon>
        <taxon>Liparidae</taxon>
        <taxon>Liparis</taxon>
    </lineage>
</organism>
<feature type="region of interest" description="Disordered" evidence="1">
    <location>
        <begin position="156"/>
        <end position="210"/>
    </location>
</feature>
<keyword evidence="3" id="KW-1185">Reference proteome</keyword>
<dbReference type="Proteomes" id="UP000314294">
    <property type="component" value="Unassembled WGS sequence"/>
</dbReference>
<evidence type="ECO:0000256" key="1">
    <source>
        <dbReference type="SAM" id="MobiDB-lite"/>
    </source>
</evidence>
<evidence type="ECO:0000313" key="2">
    <source>
        <dbReference type="EMBL" id="TNN73343.1"/>
    </source>
</evidence>
<gene>
    <name evidence="2" type="ORF">EYF80_016506</name>
</gene>
<reference evidence="2 3" key="1">
    <citation type="submission" date="2019-03" db="EMBL/GenBank/DDBJ databases">
        <title>First draft genome of Liparis tanakae, snailfish: a comprehensive survey of snailfish specific genes.</title>
        <authorList>
            <person name="Kim W."/>
            <person name="Song I."/>
            <person name="Jeong J.-H."/>
            <person name="Kim D."/>
            <person name="Kim S."/>
            <person name="Ryu S."/>
            <person name="Song J.Y."/>
            <person name="Lee S.K."/>
        </authorList>
    </citation>
    <scope>NUCLEOTIDE SEQUENCE [LARGE SCALE GENOMIC DNA]</scope>
    <source>
        <tissue evidence="2">Muscle</tissue>
    </source>
</reference>
<dbReference type="AlphaFoldDB" id="A0A4Z2I8C0"/>
<accession>A0A4Z2I8C0</accession>
<sequence length="210" mass="21276">MLPGQCVADWRNTKHNSSKASTHREVGPEALGAHGALQLGVQVLAAVGQRHLWYGVAGGRLPVVAQQPVLAAELQVAHVAGEQLQPDVGEAVGGAGAAVRERGAAHPAEPQLRQVGLGVPPDGVRFSSSLSSMISSASRLHCSSSLPSAAPFPLRACPSSSSTSTFPNASPPSLWTSAATPPPPAATDATCRPPRGSPEEDVGAQASAPS</sequence>
<evidence type="ECO:0000313" key="3">
    <source>
        <dbReference type="Proteomes" id="UP000314294"/>
    </source>
</evidence>
<feature type="compositionally biased region" description="Low complexity" evidence="1">
    <location>
        <begin position="156"/>
        <end position="179"/>
    </location>
</feature>
<name>A0A4Z2I8C0_9TELE</name>